<dbReference type="HOGENOM" id="CLU_3019880_0_0_1"/>
<keyword evidence="1" id="KW-0812">Transmembrane</keyword>
<keyword evidence="1" id="KW-0472">Membrane</keyword>
<dbReference type="AlphaFoldDB" id="A0A067PSB2"/>
<organism evidence="2 3">
    <name type="scientific">Jaapia argillacea MUCL 33604</name>
    <dbReference type="NCBI Taxonomy" id="933084"/>
    <lineage>
        <taxon>Eukaryota</taxon>
        <taxon>Fungi</taxon>
        <taxon>Dikarya</taxon>
        <taxon>Basidiomycota</taxon>
        <taxon>Agaricomycotina</taxon>
        <taxon>Agaricomycetes</taxon>
        <taxon>Agaricomycetidae</taxon>
        <taxon>Jaapiales</taxon>
        <taxon>Jaapiaceae</taxon>
        <taxon>Jaapia</taxon>
    </lineage>
</organism>
<evidence type="ECO:0000313" key="3">
    <source>
        <dbReference type="Proteomes" id="UP000027265"/>
    </source>
</evidence>
<protein>
    <submittedName>
        <fullName evidence="2">Uncharacterized protein</fullName>
    </submittedName>
</protein>
<proteinExistence type="predicted"/>
<gene>
    <name evidence="2" type="ORF">JAAARDRAFT_92798</name>
</gene>
<feature type="non-terminal residue" evidence="2">
    <location>
        <position position="56"/>
    </location>
</feature>
<keyword evidence="1" id="KW-1133">Transmembrane helix</keyword>
<dbReference type="EMBL" id="KL197719">
    <property type="protein sequence ID" value="KDQ57629.1"/>
    <property type="molecule type" value="Genomic_DNA"/>
</dbReference>
<evidence type="ECO:0000313" key="2">
    <source>
        <dbReference type="EMBL" id="KDQ57629.1"/>
    </source>
</evidence>
<sequence length="56" mass="6096">TPTWDVFASNPSESAALQGHKAKTPIIAGVTAGTCVLLAWIIGFVIYIVRRRRRDA</sequence>
<evidence type="ECO:0000256" key="1">
    <source>
        <dbReference type="SAM" id="Phobius"/>
    </source>
</evidence>
<dbReference type="InParanoid" id="A0A067PSB2"/>
<keyword evidence="3" id="KW-1185">Reference proteome</keyword>
<reference evidence="3" key="1">
    <citation type="journal article" date="2014" name="Proc. Natl. Acad. Sci. U.S.A.">
        <title>Extensive sampling of basidiomycete genomes demonstrates inadequacy of the white-rot/brown-rot paradigm for wood decay fungi.</title>
        <authorList>
            <person name="Riley R."/>
            <person name="Salamov A.A."/>
            <person name="Brown D.W."/>
            <person name="Nagy L.G."/>
            <person name="Floudas D."/>
            <person name="Held B.W."/>
            <person name="Levasseur A."/>
            <person name="Lombard V."/>
            <person name="Morin E."/>
            <person name="Otillar R."/>
            <person name="Lindquist E.A."/>
            <person name="Sun H."/>
            <person name="LaButti K.M."/>
            <person name="Schmutz J."/>
            <person name="Jabbour D."/>
            <person name="Luo H."/>
            <person name="Baker S.E."/>
            <person name="Pisabarro A.G."/>
            <person name="Walton J.D."/>
            <person name="Blanchette R.A."/>
            <person name="Henrissat B."/>
            <person name="Martin F."/>
            <person name="Cullen D."/>
            <person name="Hibbett D.S."/>
            <person name="Grigoriev I.V."/>
        </authorList>
    </citation>
    <scope>NUCLEOTIDE SEQUENCE [LARGE SCALE GENOMIC DNA]</scope>
    <source>
        <strain evidence="3">MUCL 33604</strain>
    </source>
</reference>
<accession>A0A067PSB2</accession>
<dbReference type="OrthoDB" id="3184377at2759"/>
<feature type="transmembrane region" description="Helical" evidence="1">
    <location>
        <begin position="26"/>
        <end position="49"/>
    </location>
</feature>
<feature type="non-terminal residue" evidence="2">
    <location>
        <position position="1"/>
    </location>
</feature>
<dbReference type="Proteomes" id="UP000027265">
    <property type="component" value="Unassembled WGS sequence"/>
</dbReference>
<name>A0A067PSB2_9AGAM</name>